<dbReference type="AlphaFoldDB" id="A0A383D123"/>
<name>A0A383D123_9ZZZZ</name>
<dbReference type="EMBL" id="UINC01213404">
    <property type="protein sequence ID" value="SVE38162.1"/>
    <property type="molecule type" value="Genomic_DNA"/>
</dbReference>
<protein>
    <recommendedName>
        <fullName evidence="2">CPXCG motif-containing cysteine-rich protein</fullName>
    </recommendedName>
</protein>
<evidence type="ECO:0008006" key="2">
    <source>
        <dbReference type="Google" id="ProtNLM"/>
    </source>
</evidence>
<organism evidence="1">
    <name type="scientific">marine metagenome</name>
    <dbReference type="NCBI Taxonomy" id="408172"/>
    <lineage>
        <taxon>unclassified sequences</taxon>
        <taxon>metagenomes</taxon>
        <taxon>ecological metagenomes</taxon>
    </lineage>
</organism>
<sequence length="87" mass="10160">MKNPPKPLEDISKTKEKYSVRYKKPVPKEKEYKCQSCFQNNSVSIEMTFCSETVDVIEDCTVCCNPNSISYIIENEKVVYFEVVKTY</sequence>
<gene>
    <name evidence="1" type="ORF">METZ01_LOCUS491016</name>
</gene>
<reference evidence="1" key="1">
    <citation type="submission" date="2018-05" db="EMBL/GenBank/DDBJ databases">
        <authorList>
            <person name="Lanie J.A."/>
            <person name="Ng W.-L."/>
            <person name="Kazmierczak K.M."/>
            <person name="Andrzejewski T.M."/>
            <person name="Davidsen T.M."/>
            <person name="Wayne K.J."/>
            <person name="Tettelin H."/>
            <person name="Glass J.I."/>
            <person name="Rusch D."/>
            <person name="Podicherti R."/>
            <person name="Tsui H.-C.T."/>
            <person name="Winkler M.E."/>
        </authorList>
    </citation>
    <scope>NUCLEOTIDE SEQUENCE</scope>
</reference>
<dbReference type="Pfam" id="PF14255">
    <property type="entry name" value="Zn_ribbon_21"/>
    <property type="match status" value="1"/>
</dbReference>
<dbReference type="InterPro" id="IPR025990">
    <property type="entry name" value="zinc_ribbon_bacterial"/>
</dbReference>
<accession>A0A383D123</accession>
<evidence type="ECO:0000313" key="1">
    <source>
        <dbReference type="EMBL" id="SVE38162.1"/>
    </source>
</evidence>
<proteinExistence type="predicted"/>